<dbReference type="InterPro" id="IPR012338">
    <property type="entry name" value="Beta-lactam/transpept-like"/>
</dbReference>
<dbReference type="PANTHER" id="PTHR22935">
    <property type="entry name" value="PENICILLIN-BINDING PROTEIN"/>
    <property type="match status" value="1"/>
</dbReference>
<comment type="caution">
    <text evidence="3">The sequence shown here is derived from an EMBL/GenBank/DDBJ whole genome shotgun (WGS) entry which is preliminary data.</text>
</comment>
<dbReference type="SUPFAM" id="SSF56601">
    <property type="entry name" value="beta-lactamase/transpeptidase-like"/>
    <property type="match status" value="1"/>
</dbReference>
<evidence type="ECO:0000313" key="3">
    <source>
        <dbReference type="EMBL" id="KAL0264772.1"/>
    </source>
</evidence>
<dbReference type="InterPro" id="IPR001466">
    <property type="entry name" value="Beta-lactam-related"/>
</dbReference>
<organism evidence="3 4">
    <name type="scientific">Diplodia seriata</name>
    <dbReference type="NCBI Taxonomy" id="420778"/>
    <lineage>
        <taxon>Eukaryota</taxon>
        <taxon>Fungi</taxon>
        <taxon>Dikarya</taxon>
        <taxon>Ascomycota</taxon>
        <taxon>Pezizomycotina</taxon>
        <taxon>Dothideomycetes</taxon>
        <taxon>Dothideomycetes incertae sedis</taxon>
        <taxon>Botryosphaeriales</taxon>
        <taxon>Botryosphaeriaceae</taxon>
        <taxon>Diplodia</taxon>
    </lineage>
</organism>
<dbReference type="Pfam" id="PF00144">
    <property type="entry name" value="Beta-lactamase"/>
    <property type="match status" value="1"/>
</dbReference>
<sequence>MNETSANDSIVAAQVDSDSIFRVASISKNIAALSTLVVENESKTHGAFPVLSPGSPVRQALPEFGLPEKDWQNGGSDITLSMLATHSSGIPREGYLTDFNMVVGVAKADAETIEYATYNILERLNMTHTFFGAIPDALVPSIGVPGGPNWVDLVIGPGYDPAGGMWPRLILPDGKQQVGYGWEIATTDHRTKSYNIYGKSGDAGGFHSWLDVVPNLGYGIVVLSQESQPAGSGYTRVSPTTVRDNVHAILLPAFVEALASRLERRYAGRYARARDGGAIADEVAKANGSAAAGSFARLEVENGALFVRELSVNGTSAWEGLDRLGWTAESQARFFSTASGVSLHPAEGAGEGAEFSDVGMPQVWRVIPDSETCDWYDFDG</sequence>
<evidence type="ECO:0000256" key="1">
    <source>
        <dbReference type="ARBA" id="ARBA00038473"/>
    </source>
</evidence>
<dbReference type="Gene3D" id="3.40.710.10">
    <property type="entry name" value="DD-peptidase/beta-lactamase superfamily"/>
    <property type="match status" value="2"/>
</dbReference>
<keyword evidence="4" id="KW-1185">Reference proteome</keyword>
<dbReference type="EMBL" id="JAJVCZ030000001">
    <property type="protein sequence ID" value="KAL0264772.1"/>
    <property type="molecule type" value="Genomic_DNA"/>
</dbReference>
<dbReference type="GeneID" id="92004809"/>
<evidence type="ECO:0000313" key="4">
    <source>
        <dbReference type="Proteomes" id="UP001430584"/>
    </source>
</evidence>
<dbReference type="RefSeq" id="XP_066637512.1">
    <property type="nucleotide sequence ID" value="XM_066772233.1"/>
</dbReference>
<evidence type="ECO:0000259" key="2">
    <source>
        <dbReference type="Pfam" id="PF00144"/>
    </source>
</evidence>
<protein>
    <recommendedName>
        <fullName evidence="2">Beta-lactamase-related domain-containing protein</fullName>
    </recommendedName>
</protein>
<reference evidence="3 4" key="1">
    <citation type="submission" date="2024-02" db="EMBL/GenBank/DDBJ databases">
        <title>De novo assembly and annotation of 12 fungi associated with fruit tree decline syndrome in Ontario, Canada.</title>
        <authorList>
            <person name="Sulman M."/>
            <person name="Ellouze W."/>
            <person name="Ilyukhin E."/>
        </authorList>
    </citation>
    <scope>NUCLEOTIDE SEQUENCE [LARGE SCALE GENOMIC DNA]</scope>
    <source>
        <strain evidence="3 4">FDS-637</strain>
    </source>
</reference>
<name>A0ABR3CV51_9PEZI</name>
<dbReference type="PANTHER" id="PTHR22935:SF95">
    <property type="entry name" value="BETA-LACTAMASE-LIKE 1-RELATED"/>
    <property type="match status" value="1"/>
</dbReference>
<proteinExistence type="inferred from homology"/>
<feature type="domain" description="Beta-lactamase-related" evidence="2">
    <location>
        <begin position="14"/>
        <end position="96"/>
    </location>
</feature>
<dbReference type="InterPro" id="IPR051478">
    <property type="entry name" value="Beta-lactamase-like_AB/R"/>
</dbReference>
<accession>A0ABR3CV51</accession>
<gene>
    <name evidence="3" type="ORF">SLS55_000724</name>
</gene>
<comment type="similarity">
    <text evidence="1">Belongs to the beta-lactamase family.</text>
</comment>
<dbReference type="Proteomes" id="UP001430584">
    <property type="component" value="Unassembled WGS sequence"/>
</dbReference>